<organism evidence="1 2">
    <name type="scientific">Oryza meyeriana var. granulata</name>
    <dbReference type="NCBI Taxonomy" id="110450"/>
    <lineage>
        <taxon>Eukaryota</taxon>
        <taxon>Viridiplantae</taxon>
        <taxon>Streptophyta</taxon>
        <taxon>Embryophyta</taxon>
        <taxon>Tracheophyta</taxon>
        <taxon>Spermatophyta</taxon>
        <taxon>Magnoliopsida</taxon>
        <taxon>Liliopsida</taxon>
        <taxon>Poales</taxon>
        <taxon>Poaceae</taxon>
        <taxon>BOP clade</taxon>
        <taxon>Oryzoideae</taxon>
        <taxon>Oryzeae</taxon>
        <taxon>Oryzinae</taxon>
        <taxon>Oryza</taxon>
        <taxon>Oryza meyeriana</taxon>
    </lineage>
</organism>
<reference evidence="1 2" key="1">
    <citation type="submission" date="2019-11" db="EMBL/GenBank/DDBJ databases">
        <title>Whole genome sequence of Oryza granulata.</title>
        <authorList>
            <person name="Li W."/>
        </authorList>
    </citation>
    <scope>NUCLEOTIDE SEQUENCE [LARGE SCALE GENOMIC DNA]</scope>
    <source>
        <strain evidence="2">cv. Menghai</strain>
        <tissue evidence="1">Leaf</tissue>
    </source>
</reference>
<accession>A0A6G1BLH6</accession>
<proteinExistence type="predicted"/>
<evidence type="ECO:0000313" key="1">
    <source>
        <dbReference type="EMBL" id="KAF0888809.1"/>
    </source>
</evidence>
<dbReference type="EMBL" id="SPHZ02000012">
    <property type="protein sequence ID" value="KAF0888809.1"/>
    <property type="molecule type" value="Genomic_DNA"/>
</dbReference>
<dbReference type="OrthoDB" id="696500at2759"/>
<sequence>MVSWWLQKRALYGVQGQKVFDVGLSLFCWLIWKERNGRVFKGVSRTAAEVADAMAEEWWSWRAASLGARKEPT</sequence>
<evidence type="ECO:0000313" key="2">
    <source>
        <dbReference type="Proteomes" id="UP000479710"/>
    </source>
</evidence>
<keyword evidence="2" id="KW-1185">Reference proteome</keyword>
<gene>
    <name evidence="1" type="ORF">E2562_017804</name>
</gene>
<dbReference type="Proteomes" id="UP000479710">
    <property type="component" value="Unassembled WGS sequence"/>
</dbReference>
<comment type="caution">
    <text evidence="1">The sequence shown here is derived from an EMBL/GenBank/DDBJ whole genome shotgun (WGS) entry which is preliminary data.</text>
</comment>
<protein>
    <submittedName>
        <fullName evidence="1">Uncharacterized protein</fullName>
    </submittedName>
</protein>
<name>A0A6G1BLH6_9ORYZ</name>
<dbReference type="AlphaFoldDB" id="A0A6G1BLH6"/>